<feature type="domain" description="Protein kinase" evidence="10">
    <location>
        <begin position="36"/>
        <end position="321"/>
    </location>
</feature>
<evidence type="ECO:0000313" key="11">
    <source>
        <dbReference type="EMBL" id="KFG39097.1"/>
    </source>
</evidence>
<dbReference type="SUPFAM" id="SSF56112">
    <property type="entry name" value="Protein kinase-like (PK-like)"/>
    <property type="match status" value="1"/>
</dbReference>
<gene>
    <name evidence="11" type="ORF">TGDOM2_268210</name>
</gene>
<protein>
    <submittedName>
        <fullName evidence="11">AGC kinase</fullName>
        <ecNumber evidence="11">2.7.11.11</ecNumber>
    </submittedName>
</protein>
<feature type="region of interest" description="Disordered" evidence="9">
    <location>
        <begin position="1"/>
        <end position="20"/>
    </location>
</feature>
<dbReference type="InterPro" id="IPR030616">
    <property type="entry name" value="Aur-like"/>
</dbReference>
<feature type="compositionally biased region" description="Basic and acidic residues" evidence="9">
    <location>
        <begin position="367"/>
        <end position="379"/>
    </location>
</feature>
<keyword evidence="4 11" id="KW-0418">Kinase</keyword>
<dbReference type="EC" id="2.7.11.11" evidence="11"/>
<evidence type="ECO:0000256" key="8">
    <source>
        <dbReference type="PIRSR" id="PIRSR630616-3"/>
    </source>
</evidence>
<evidence type="ECO:0000256" key="3">
    <source>
        <dbReference type="ARBA" id="ARBA00022741"/>
    </source>
</evidence>
<reference evidence="11 12" key="1">
    <citation type="submission" date="2014-02" db="EMBL/GenBank/DDBJ databases">
        <authorList>
            <person name="Sibley D."/>
            <person name="Venepally P."/>
            <person name="Karamycheva S."/>
            <person name="Hadjithomas M."/>
            <person name="Khan A."/>
            <person name="Brunk B."/>
            <person name="Roos D."/>
            <person name="Caler E."/>
            <person name="Lorenzi H."/>
        </authorList>
    </citation>
    <scope>NUCLEOTIDE SEQUENCE [LARGE SCALE GENOMIC DNA]</scope>
    <source>
        <strain evidence="11 12">GAB2-2007-GAL-DOM2</strain>
    </source>
</reference>
<feature type="region of interest" description="Disordered" evidence="9">
    <location>
        <begin position="367"/>
        <end position="426"/>
    </location>
</feature>
<feature type="binding site" evidence="7">
    <location>
        <begin position="119"/>
        <end position="121"/>
    </location>
    <ligand>
        <name>ATP</name>
        <dbReference type="ChEBI" id="CHEBI:30616"/>
    </ligand>
</feature>
<dbReference type="PANTHER" id="PTHR24350">
    <property type="entry name" value="SERINE/THREONINE-PROTEIN KINASE IAL-RELATED"/>
    <property type="match status" value="1"/>
</dbReference>
<accession>A0A086K3X9</accession>
<feature type="binding site" evidence="7">
    <location>
        <position position="67"/>
    </location>
    <ligand>
        <name>ATP</name>
        <dbReference type="ChEBI" id="CHEBI:30616"/>
    </ligand>
</feature>
<evidence type="ECO:0000259" key="10">
    <source>
        <dbReference type="PROSITE" id="PS50011"/>
    </source>
</evidence>
<evidence type="ECO:0000256" key="9">
    <source>
        <dbReference type="SAM" id="MobiDB-lite"/>
    </source>
</evidence>
<feature type="region of interest" description="Disordered" evidence="9">
    <location>
        <begin position="483"/>
        <end position="515"/>
    </location>
</feature>
<feature type="compositionally biased region" description="Basic and acidic residues" evidence="9">
    <location>
        <begin position="408"/>
        <end position="422"/>
    </location>
</feature>
<evidence type="ECO:0000256" key="7">
    <source>
        <dbReference type="PIRSR" id="PIRSR630616-2"/>
    </source>
</evidence>
<keyword evidence="2 11" id="KW-0808">Transferase</keyword>
<feature type="compositionally biased region" description="Acidic residues" evidence="9">
    <location>
        <begin position="495"/>
        <end position="515"/>
    </location>
</feature>
<dbReference type="OrthoDB" id="347657at2759"/>
<evidence type="ECO:0000313" key="12">
    <source>
        <dbReference type="Proteomes" id="UP000028837"/>
    </source>
</evidence>
<dbReference type="Gene3D" id="1.10.510.10">
    <property type="entry name" value="Transferase(Phosphotransferase) domain 1"/>
    <property type="match status" value="1"/>
</dbReference>
<dbReference type="Pfam" id="PF00069">
    <property type="entry name" value="Pkinase"/>
    <property type="match status" value="1"/>
</dbReference>
<dbReference type="GO" id="GO:0004691">
    <property type="term" value="F:cAMP-dependent protein kinase activity"/>
    <property type="evidence" value="ECO:0007669"/>
    <property type="project" value="UniProtKB-EC"/>
</dbReference>
<feature type="compositionally biased region" description="Low complexity" evidence="9">
    <location>
        <begin position="8"/>
        <end position="17"/>
    </location>
</feature>
<dbReference type="EMBL" id="AHZU02000876">
    <property type="protein sequence ID" value="KFG39097.1"/>
    <property type="molecule type" value="Genomic_DNA"/>
</dbReference>
<proteinExistence type="predicted"/>
<dbReference type="AlphaFoldDB" id="A0A086K3X9"/>
<feature type="binding site" evidence="7">
    <location>
        <position position="182"/>
    </location>
    <ligand>
        <name>ATP</name>
        <dbReference type="ChEBI" id="CHEBI:30616"/>
    </ligand>
</feature>
<dbReference type="InterPro" id="IPR008271">
    <property type="entry name" value="Ser/Thr_kinase_AS"/>
</dbReference>
<dbReference type="Proteomes" id="UP000028837">
    <property type="component" value="Unassembled WGS sequence"/>
</dbReference>
<dbReference type="InterPro" id="IPR011009">
    <property type="entry name" value="Kinase-like_dom_sf"/>
</dbReference>
<evidence type="ECO:0000256" key="4">
    <source>
        <dbReference type="ARBA" id="ARBA00022777"/>
    </source>
</evidence>
<evidence type="ECO:0000256" key="5">
    <source>
        <dbReference type="ARBA" id="ARBA00022840"/>
    </source>
</evidence>
<keyword evidence="1" id="KW-0723">Serine/threonine-protein kinase</keyword>
<dbReference type="PROSITE" id="PS00108">
    <property type="entry name" value="PROTEIN_KINASE_ST"/>
    <property type="match status" value="1"/>
</dbReference>
<name>A0A086K3X9_TOXGO</name>
<feature type="cross-link" description="Glycyl lysine isopeptide (Lys-Gly) (interchain with G-Cter in SUMO2)" evidence="8">
    <location>
        <position position="166"/>
    </location>
</feature>
<comment type="caution">
    <text evidence="11">The sequence shown here is derived from an EMBL/GenBank/DDBJ whole genome shotgun (WGS) entry which is preliminary data.</text>
</comment>
<dbReference type="GO" id="GO:0005524">
    <property type="term" value="F:ATP binding"/>
    <property type="evidence" value="ECO:0007669"/>
    <property type="project" value="UniProtKB-KW"/>
</dbReference>
<evidence type="ECO:0000256" key="2">
    <source>
        <dbReference type="ARBA" id="ARBA00022679"/>
    </source>
</evidence>
<sequence>MKAGFLESSSSRQSRLSVAKAPPRLKDDGKFSFDHFSLDRFLGRGNFCEVFEATLVSDPAGPAYALKVFDRKQVMRLHKIQDVLMERHCMLRLNDPGHPNVIKMVATFKDEFRVCIVYELAENGELWEQLMHGGVLTEDLAARYILQLCSAVEYIHSKGIIHRDIKAENIVVMRDGNLKLIDFGTAVDTEHPEVQAPVLGSPSPLAAAGCGRKVPARVSFAHHIGTPQFMPPEAIQNKDIGKMRDLWSLGCTIYQILAGNPPFDASTNYFVFLKVQARNLHFPPHFPPGARALVEELLAADPACRLGREKGIAEVLNHPYLQSLRTKFAPSLARSLAPVPLLQDLCFRALLHAFFLNVVKAEEQQEERERERVREEAVHAQRLPSVEEEDEDGVLLPGKEGSAETDAAAEKREKKEPGERRSATKQRYTQFIDKLIPEALKKEAQSSDHPFVRVLLDRLQDAANEKEKTQNWQDALADQWLKESERRQVSADASEREEDAENEEGSAGEGEKEEN</sequence>
<evidence type="ECO:0000256" key="6">
    <source>
        <dbReference type="PIRSR" id="PIRSR630616-1"/>
    </source>
</evidence>
<keyword evidence="5 7" id="KW-0067">ATP-binding</keyword>
<dbReference type="InterPro" id="IPR000719">
    <property type="entry name" value="Prot_kinase_dom"/>
</dbReference>
<organism evidence="11 12">
    <name type="scientific">Toxoplasma gondii GAB2-2007-GAL-DOM2</name>
    <dbReference type="NCBI Taxonomy" id="1130820"/>
    <lineage>
        <taxon>Eukaryota</taxon>
        <taxon>Sar</taxon>
        <taxon>Alveolata</taxon>
        <taxon>Apicomplexa</taxon>
        <taxon>Conoidasida</taxon>
        <taxon>Coccidia</taxon>
        <taxon>Eucoccidiorida</taxon>
        <taxon>Eimeriorina</taxon>
        <taxon>Sarcocystidae</taxon>
        <taxon>Toxoplasma</taxon>
    </lineage>
</organism>
<dbReference type="PROSITE" id="PS50011">
    <property type="entry name" value="PROTEIN_KINASE_DOM"/>
    <property type="match status" value="1"/>
</dbReference>
<feature type="active site" description="Proton acceptor" evidence="6">
    <location>
        <position position="164"/>
    </location>
</feature>
<evidence type="ECO:0000256" key="1">
    <source>
        <dbReference type="ARBA" id="ARBA00022527"/>
    </source>
</evidence>
<feature type="binding site" evidence="7">
    <location>
        <begin position="168"/>
        <end position="169"/>
    </location>
    <ligand>
        <name>ATP</name>
        <dbReference type="ChEBI" id="CHEBI:30616"/>
    </ligand>
</feature>
<dbReference type="SMART" id="SM00220">
    <property type="entry name" value="S_TKc"/>
    <property type="match status" value="1"/>
</dbReference>
<dbReference type="VEuPathDB" id="ToxoDB:TGDOM2_268210"/>
<keyword evidence="3 7" id="KW-0547">Nucleotide-binding</keyword>